<dbReference type="Proteomes" id="UP000033874">
    <property type="component" value="Unassembled WGS sequence"/>
</dbReference>
<sequence length="409" mass="41850">MFASLINPPNAPLIDDRGFIKPEWYRFLLSLVRADDDLSAADEEIRLLAGGGDGAIAGHTSDAWDFPSMPLVEQEVPDRLDATSPVLEAGLGMVERNGKLDLANTTVTPGNYGSASQVATFSVDPQGRLTAAANVSIAIPASAVSGVALTKTDDTNVTLTLGGSPSTALVAATSLTLGWSGTLAVARGGTGGGSASGTLLDNISGFSSTGQLVRTGAGSYAFRTLTAPAAGITVSNGNGVSGNPTLALADDLAALEALSGTNTIYYRSGANTWTAVTIGANLSFSGGTLDAAQTLASGTYTPTLTNVTNVSASTAYQCRYMRVGNVVTVSGRADVDPTAGGLVELGISLPVASNFTTVQQCSGTAANDQVPGQSAAFYSDITNDRARMIWNTTDTANRSMCFIFQYEVI</sequence>
<keyword evidence="2" id="KW-1185">Reference proteome</keyword>
<proteinExistence type="predicted"/>
<dbReference type="STRING" id="56193.YP76_07060"/>
<comment type="caution">
    <text evidence="1">The sequence shown here is derived from an EMBL/GenBank/DDBJ whole genome shotgun (WGS) entry which is preliminary data.</text>
</comment>
<dbReference type="RefSeq" id="WP_046762902.1">
    <property type="nucleotide sequence ID" value="NZ_LBIC01000003.1"/>
</dbReference>
<dbReference type="EMBL" id="LBIC01000003">
    <property type="protein sequence ID" value="KKW92686.1"/>
    <property type="molecule type" value="Genomic_DNA"/>
</dbReference>
<evidence type="ECO:0000313" key="2">
    <source>
        <dbReference type="Proteomes" id="UP000033874"/>
    </source>
</evidence>
<protein>
    <submittedName>
        <fullName evidence="1">Uncharacterized protein</fullName>
    </submittedName>
</protein>
<evidence type="ECO:0000313" key="1">
    <source>
        <dbReference type="EMBL" id="KKW92686.1"/>
    </source>
</evidence>
<dbReference type="AlphaFoldDB" id="A0A0M3AUW5"/>
<gene>
    <name evidence="1" type="ORF">YP76_07060</name>
</gene>
<name>A0A0M3AUW5_9SPHN</name>
<organism evidence="1 2">
    <name type="scientific">Sphingobium chungbukense</name>
    <dbReference type="NCBI Taxonomy" id="56193"/>
    <lineage>
        <taxon>Bacteria</taxon>
        <taxon>Pseudomonadati</taxon>
        <taxon>Pseudomonadota</taxon>
        <taxon>Alphaproteobacteria</taxon>
        <taxon>Sphingomonadales</taxon>
        <taxon>Sphingomonadaceae</taxon>
        <taxon>Sphingobium</taxon>
    </lineage>
</organism>
<accession>A0A0M3AUW5</accession>
<dbReference type="PATRIC" id="fig|56193.3.peg.1462"/>
<reference evidence="1 2" key="1">
    <citation type="submission" date="2015-04" db="EMBL/GenBank/DDBJ databases">
        <title>Genome sequence of aromatic hydrocarbons-degrading Sphingobium chungbukense DJ77.</title>
        <authorList>
            <person name="Kim Y.-C."/>
            <person name="Chae J.-C."/>
        </authorList>
    </citation>
    <scope>NUCLEOTIDE SEQUENCE [LARGE SCALE GENOMIC DNA]</scope>
    <source>
        <strain evidence="1 2">DJ77</strain>
    </source>
</reference>